<feature type="region of interest" description="Disordered" evidence="2">
    <location>
        <begin position="157"/>
        <end position="177"/>
    </location>
</feature>
<dbReference type="AlphaFoldDB" id="A0A553QKH9"/>
<feature type="compositionally biased region" description="Basic and acidic residues" evidence="2">
    <location>
        <begin position="159"/>
        <end position="177"/>
    </location>
</feature>
<dbReference type="InterPro" id="IPR038826">
    <property type="entry name" value="CCDC178"/>
</dbReference>
<feature type="non-terminal residue" evidence="3">
    <location>
        <position position="270"/>
    </location>
</feature>
<dbReference type="Proteomes" id="UP000316079">
    <property type="component" value="Unassembled WGS sequence"/>
</dbReference>
<reference evidence="3 4" key="1">
    <citation type="journal article" date="2019" name="Sci. Data">
        <title>Hybrid genome assembly and annotation of Danionella translucida.</title>
        <authorList>
            <person name="Kadobianskyi M."/>
            <person name="Schulze L."/>
            <person name="Schuelke M."/>
            <person name="Judkewitz B."/>
        </authorList>
    </citation>
    <scope>NUCLEOTIDE SEQUENCE [LARGE SCALE GENOMIC DNA]</scope>
    <source>
        <strain evidence="3 4">Bolton</strain>
    </source>
</reference>
<dbReference type="OrthoDB" id="10010556at2759"/>
<keyword evidence="1" id="KW-0175">Coiled coil</keyword>
<dbReference type="PANTHER" id="PTHR35088">
    <property type="entry name" value="COILED-COIL DOMAIN-CONTAINING PROTEIN 178"/>
    <property type="match status" value="1"/>
</dbReference>
<feature type="coiled-coil region" evidence="1">
    <location>
        <begin position="13"/>
        <end position="40"/>
    </location>
</feature>
<protein>
    <submittedName>
        <fullName evidence="3">Uncharacterized protein</fullName>
    </submittedName>
</protein>
<comment type="caution">
    <text evidence="3">The sequence shown here is derived from an EMBL/GenBank/DDBJ whole genome shotgun (WGS) entry which is preliminary data.</text>
</comment>
<organism evidence="3 4">
    <name type="scientific">Danionella cerebrum</name>
    <dbReference type="NCBI Taxonomy" id="2873325"/>
    <lineage>
        <taxon>Eukaryota</taxon>
        <taxon>Metazoa</taxon>
        <taxon>Chordata</taxon>
        <taxon>Craniata</taxon>
        <taxon>Vertebrata</taxon>
        <taxon>Euteleostomi</taxon>
        <taxon>Actinopterygii</taxon>
        <taxon>Neopterygii</taxon>
        <taxon>Teleostei</taxon>
        <taxon>Ostariophysi</taxon>
        <taxon>Cypriniformes</taxon>
        <taxon>Danionidae</taxon>
        <taxon>Danioninae</taxon>
        <taxon>Danionella</taxon>
    </lineage>
</organism>
<evidence type="ECO:0000256" key="1">
    <source>
        <dbReference type="SAM" id="Coils"/>
    </source>
</evidence>
<evidence type="ECO:0000313" key="3">
    <source>
        <dbReference type="EMBL" id="TRY90216.1"/>
    </source>
</evidence>
<evidence type="ECO:0000313" key="4">
    <source>
        <dbReference type="Proteomes" id="UP000316079"/>
    </source>
</evidence>
<evidence type="ECO:0000256" key="2">
    <source>
        <dbReference type="SAM" id="MobiDB-lite"/>
    </source>
</evidence>
<sequence length="270" mass="31776">MLPSLWIESALVLKEVMSLLERLEADRREAEKAALEETEKAKNLFAKLKRLQLWKLNEFPQEVMKEREACTEDIAELTLQLKLTRDRLPSVRDRLNRTEVLNQRLWEEIKFRKKHGPLALQRLALETQIMERIQAEQEQADAMVAEISQNLRRLQQELNDEKSKAETEKEQMKTERETIRSYKNDKLSELQQLEAQCGTFQIEINELVEKLAVKDGQINVLLNKMRQREEKEKEVSNEVNILKAKMSDSQDTLTSMKNEVTHFQDQIETS</sequence>
<name>A0A553QKH9_9TELE</name>
<gene>
    <name evidence="3" type="ORF">DNTS_005824</name>
</gene>
<dbReference type="PANTHER" id="PTHR35088:SF1">
    <property type="entry name" value="COILED-COIL DOMAIN-CONTAINING PROTEIN 178"/>
    <property type="match status" value="1"/>
</dbReference>
<proteinExistence type="predicted"/>
<dbReference type="EMBL" id="SRMA01025870">
    <property type="protein sequence ID" value="TRY90216.1"/>
    <property type="molecule type" value="Genomic_DNA"/>
</dbReference>
<accession>A0A553QKH9</accession>
<keyword evidence="4" id="KW-1185">Reference proteome</keyword>